<name>A0A7S2IZ40_9DINO</name>
<comment type="similarity">
    <text evidence="5">Belongs to the CFAP53 family.</text>
</comment>
<evidence type="ECO:0000256" key="8">
    <source>
        <dbReference type="SAM" id="MobiDB-lite"/>
    </source>
</evidence>
<evidence type="ECO:0000256" key="2">
    <source>
        <dbReference type="ARBA" id="ARBA00023054"/>
    </source>
</evidence>
<dbReference type="AlphaFoldDB" id="A0A7S2IZ40"/>
<proteinExistence type="inferred from homology"/>
<feature type="region of interest" description="Disordered" evidence="8">
    <location>
        <begin position="467"/>
        <end position="501"/>
    </location>
</feature>
<evidence type="ECO:0000256" key="4">
    <source>
        <dbReference type="ARBA" id="ARBA00023273"/>
    </source>
</evidence>
<gene>
    <name evidence="10" type="ORF">BRAN1462_LOCUS13033</name>
</gene>
<evidence type="ECO:0000256" key="6">
    <source>
        <dbReference type="ARBA" id="ARBA00033773"/>
    </source>
</evidence>
<evidence type="ECO:0000256" key="5">
    <source>
        <dbReference type="ARBA" id="ARBA00033747"/>
    </source>
</evidence>
<evidence type="ECO:0000259" key="9">
    <source>
        <dbReference type="Pfam" id="PF13868"/>
    </source>
</evidence>
<dbReference type="GO" id="GO:0005929">
    <property type="term" value="C:cilium"/>
    <property type="evidence" value="ECO:0007669"/>
    <property type="project" value="UniProtKB-SubCell"/>
</dbReference>
<keyword evidence="3" id="KW-0969">Cilium</keyword>
<dbReference type="InterPro" id="IPR043596">
    <property type="entry name" value="CFAP53/TCHP"/>
</dbReference>
<reference evidence="10" key="1">
    <citation type="submission" date="2021-01" db="EMBL/GenBank/DDBJ databases">
        <authorList>
            <person name="Corre E."/>
            <person name="Pelletier E."/>
            <person name="Niang G."/>
            <person name="Scheremetjew M."/>
            <person name="Finn R."/>
            <person name="Kale V."/>
            <person name="Holt S."/>
            <person name="Cochrane G."/>
            <person name="Meng A."/>
            <person name="Brown T."/>
            <person name="Cohen L."/>
        </authorList>
    </citation>
    <scope>NUCLEOTIDE SEQUENCE</scope>
    <source>
        <strain evidence="10">RCC3387</strain>
    </source>
</reference>
<keyword evidence="4" id="KW-0966">Cell projection</keyword>
<evidence type="ECO:0000256" key="3">
    <source>
        <dbReference type="ARBA" id="ARBA00023069"/>
    </source>
</evidence>
<evidence type="ECO:0000256" key="1">
    <source>
        <dbReference type="ARBA" id="ARBA00004138"/>
    </source>
</evidence>
<feature type="domain" description="Trichohyalin-plectin-homology" evidence="9">
    <location>
        <begin position="138"/>
        <end position="470"/>
    </location>
</feature>
<comment type="subcellular location">
    <subcellularLocation>
        <location evidence="1">Cell projection</location>
        <location evidence="1">Cilium</location>
    </subcellularLocation>
</comment>
<dbReference type="PANTHER" id="PTHR31183">
    <property type="entry name" value="TRICHOPLEIN KERATIN FILAMENT-BINDING PROTEIN FAMILY MEMBER"/>
    <property type="match status" value="1"/>
</dbReference>
<accession>A0A7S2IZ40</accession>
<keyword evidence="2 7" id="KW-0175">Coiled coil</keyword>
<dbReference type="InterPro" id="IPR043597">
    <property type="entry name" value="TPH_dom"/>
</dbReference>
<feature type="compositionally biased region" description="Basic and acidic residues" evidence="8">
    <location>
        <begin position="467"/>
        <end position="483"/>
    </location>
</feature>
<feature type="coiled-coil region" evidence="7">
    <location>
        <begin position="183"/>
        <end position="348"/>
    </location>
</feature>
<evidence type="ECO:0000256" key="7">
    <source>
        <dbReference type="SAM" id="Coils"/>
    </source>
</evidence>
<evidence type="ECO:0000313" key="10">
    <source>
        <dbReference type="EMBL" id="CAD9532471.1"/>
    </source>
</evidence>
<dbReference type="EMBL" id="HBGW01020593">
    <property type="protein sequence ID" value="CAD9532471.1"/>
    <property type="molecule type" value="Transcribed_RNA"/>
</dbReference>
<dbReference type="PANTHER" id="PTHR31183:SF1">
    <property type="entry name" value="CILIA- AND FLAGELLA-ASSOCIATED PROTEIN 53"/>
    <property type="match status" value="1"/>
</dbReference>
<organism evidence="10">
    <name type="scientific">Zooxanthella nutricula</name>
    <dbReference type="NCBI Taxonomy" id="1333877"/>
    <lineage>
        <taxon>Eukaryota</taxon>
        <taxon>Sar</taxon>
        <taxon>Alveolata</taxon>
        <taxon>Dinophyceae</taxon>
        <taxon>Peridiniales</taxon>
        <taxon>Peridiniales incertae sedis</taxon>
        <taxon>Zooxanthella</taxon>
    </lineage>
</organism>
<protein>
    <recommendedName>
        <fullName evidence="6">Cilia- and flagella-associated protein 53</fullName>
    </recommendedName>
</protein>
<sequence>MATIPSHLRADRLIIKRQQQEIIHEGMMAGQHDQFKVAQKGMWENRMVDVIRGNRVKSKAQAIDNQHKASLQARRIKLAEKLHAEQKAYEKEMVDRDETPQQRMDKMAVRAYELKKRREEERKAVVQEKLYQQWRSGIDDLRTSDSKIVELKVIAERDFQLDEKAAIMAEEKAHDDFYSRLWHEGYLAKIEREEREKELKRERNDQQTRTLAVQLEMKKEKVQAEEEQEAAEVGEMKKLWAAQAAEEKEAIIRERVLAKEERKKADEYMEIQQAQKAEEDRLDKEFDKNFINGVLERERIMAEREEAEKTKAKKKAIEFTEALKLEMARKAESEEELIKLQKEESERQWAKRYAAWEKEELARRALMEEVYHDRAEQVRLKSDVREKLKEEQAKERDMVESEIKRLEAIEQERVEGEGLVQKRHQEELFRQMDFHQVQRHRQLQQHAIEQRQSLIAEEKIRRAVAQEKNKAGHIMREVQERRAAKSAAAGPGAGPVAPWDK</sequence>
<feature type="compositionally biased region" description="Low complexity" evidence="8">
    <location>
        <begin position="485"/>
        <end position="501"/>
    </location>
</feature>
<dbReference type="Pfam" id="PF13868">
    <property type="entry name" value="TPH"/>
    <property type="match status" value="1"/>
</dbReference>